<dbReference type="AlphaFoldDB" id="A0AAP0IT79"/>
<evidence type="ECO:0000313" key="2">
    <source>
        <dbReference type="EMBL" id="KAK9121348.1"/>
    </source>
</evidence>
<dbReference type="Gene3D" id="3.40.50.300">
    <property type="entry name" value="P-loop containing nucleotide triphosphate hydrolases"/>
    <property type="match status" value="1"/>
</dbReference>
<keyword evidence="1" id="KW-1133">Transmembrane helix</keyword>
<protein>
    <submittedName>
        <fullName evidence="2">Uncharacterized protein</fullName>
    </submittedName>
</protein>
<evidence type="ECO:0000313" key="3">
    <source>
        <dbReference type="Proteomes" id="UP001420932"/>
    </source>
</evidence>
<keyword evidence="3" id="KW-1185">Reference proteome</keyword>
<proteinExistence type="predicted"/>
<organism evidence="2 3">
    <name type="scientific">Stephania yunnanensis</name>
    <dbReference type="NCBI Taxonomy" id="152371"/>
    <lineage>
        <taxon>Eukaryota</taxon>
        <taxon>Viridiplantae</taxon>
        <taxon>Streptophyta</taxon>
        <taxon>Embryophyta</taxon>
        <taxon>Tracheophyta</taxon>
        <taxon>Spermatophyta</taxon>
        <taxon>Magnoliopsida</taxon>
        <taxon>Ranunculales</taxon>
        <taxon>Menispermaceae</taxon>
        <taxon>Menispermoideae</taxon>
        <taxon>Cissampelideae</taxon>
        <taxon>Stephania</taxon>
    </lineage>
</organism>
<sequence length="239" mass="26140">MYGDVSALKDREVYLGHGMLFFGEEGFTLCSSFYNGEDLKLAVDLDSSNADLFMDSAQANEPHLFRMDVGSNIRYGCPRDVNQKDNELAAKQAYAQDFIMSLPNGLIGLKVEKVKRQGSCATTWFCGKLSGVEGFKDYLLMLGMMIIILMALVPHMRKGNEDKAKSCVAAVHHRSFVETTPRLGEHIIATTSLSPDVAAAVNCPCRRAGASSWRSSAAVVTLLVIRVPPPRVCLSLCIV</sequence>
<feature type="transmembrane region" description="Helical" evidence="1">
    <location>
        <begin position="138"/>
        <end position="156"/>
    </location>
</feature>
<dbReference type="Proteomes" id="UP001420932">
    <property type="component" value="Unassembled WGS sequence"/>
</dbReference>
<reference evidence="2 3" key="1">
    <citation type="submission" date="2024-01" db="EMBL/GenBank/DDBJ databases">
        <title>Genome assemblies of Stephania.</title>
        <authorList>
            <person name="Yang L."/>
        </authorList>
    </citation>
    <scope>NUCLEOTIDE SEQUENCE [LARGE SCALE GENOMIC DNA]</scope>
    <source>
        <strain evidence="2">YNDBR</strain>
        <tissue evidence="2">Leaf</tissue>
    </source>
</reference>
<dbReference type="InterPro" id="IPR027417">
    <property type="entry name" value="P-loop_NTPase"/>
</dbReference>
<accession>A0AAP0IT79</accession>
<comment type="caution">
    <text evidence="2">The sequence shown here is derived from an EMBL/GenBank/DDBJ whole genome shotgun (WGS) entry which is preliminary data.</text>
</comment>
<name>A0AAP0IT79_9MAGN</name>
<gene>
    <name evidence="2" type="ORF">Syun_018965</name>
</gene>
<keyword evidence="1" id="KW-0812">Transmembrane</keyword>
<keyword evidence="1" id="KW-0472">Membrane</keyword>
<dbReference type="EMBL" id="JBBNAF010000008">
    <property type="protein sequence ID" value="KAK9121348.1"/>
    <property type="molecule type" value="Genomic_DNA"/>
</dbReference>
<evidence type="ECO:0000256" key="1">
    <source>
        <dbReference type="SAM" id="Phobius"/>
    </source>
</evidence>